<dbReference type="InterPro" id="IPR047272">
    <property type="entry name" value="S49_SppA_C"/>
</dbReference>
<evidence type="ECO:0000256" key="3">
    <source>
        <dbReference type="ARBA" id="ARBA00022801"/>
    </source>
</evidence>
<gene>
    <name evidence="6" type="ORF">SADO_09347</name>
</gene>
<evidence type="ECO:0000259" key="5">
    <source>
        <dbReference type="Pfam" id="PF01343"/>
    </source>
</evidence>
<feature type="domain" description="Peptidase S49" evidence="5">
    <location>
        <begin position="127"/>
        <end position="276"/>
    </location>
</feature>
<dbReference type="NCBIfam" id="TIGR00706">
    <property type="entry name" value="SppA_dom"/>
    <property type="match status" value="1"/>
</dbReference>
<dbReference type="Proteomes" id="UP001460888">
    <property type="component" value="Unassembled WGS sequence"/>
</dbReference>
<dbReference type="Pfam" id="PF01343">
    <property type="entry name" value="Peptidase_S49"/>
    <property type="match status" value="1"/>
</dbReference>
<evidence type="ECO:0000256" key="1">
    <source>
        <dbReference type="ARBA" id="ARBA00008683"/>
    </source>
</evidence>
<dbReference type="PANTHER" id="PTHR42987:SF6">
    <property type="entry name" value="PROTEINASE IV"/>
    <property type="match status" value="1"/>
</dbReference>
<keyword evidence="4" id="KW-0720">Serine protease</keyword>
<evidence type="ECO:0000313" key="6">
    <source>
        <dbReference type="EMBL" id="MES1929452.1"/>
    </source>
</evidence>
<reference evidence="6 7" key="1">
    <citation type="submission" date="2013-03" db="EMBL/GenBank/DDBJ databases">
        <title>Salinisphaera dokdonensis CL-ES53 Genome Sequencing.</title>
        <authorList>
            <person name="Li C."/>
            <person name="Lai Q."/>
            <person name="Shao Z."/>
        </authorList>
    </citation>
    <scope>NUCLEOTIDE SEQUENCE [LARGE SCALE GENOMIC DNA]</scope>
    <source>
        <strain evidence="6 7">CL-ES53</strain>
    </source>
</reference>
<keyword evidence="7" id="KW-1185">Reference proteome</keyword>
<evidence type="ECO:0000256" key="4">
    <source>
        <dbReference type="ARBA" id="ARBA00022825"/>
    </source>
</evidence>
<dbReference type="SUPFAM" id="SSF52096">
    <property type="entry name" value="ClpP/crotonase"/>
    <property type="match status" value="1"/>
</dbReference>
<organism evidence="6 7">
    <name type="scientific">Salinisphaera dokdonensis CL-ES53</name>
    <dbReference type="NCBI Taxonomy" id="1304272"/>
    <lineage>
        <taxon>Bacteria</taxon>
        <taxon>Pseudomonadati</taxon>
        <taxon>Pseudomonadota</taxon>
        <taxon>Gammaproteobacteria</taxon>
        <taxon>Salinisphaerales</taxon>
        <taxon>Salinisphaeraceae</taxon>
        <taxon>Salinisphaera</taxon>
    </lineage>
</organism>
<dbReference type="PANTHER" id="PTHR42987">
    <property type="entry name" value="PEPTIDASE S49"/>
    <property type="match status" value="1"/>
</dbReference>
<evidence type="ECO:0000313" key="7">
    <source>
        <dbReference type="Proteomes" id="UP001460888"/>
    </source>
</evidence>
<dbReference type="InterPro" id="IPR004635">
    <property type="entry name" value="Pept_S49_SppA"/>
</dbReference>
<dbReference type="InterPro" id="IPR029045">
    <property type="entry name" value="ClpP/crotonase-like_dom_sf"/>
</dbReference>
<proteinExistence type="inferred from homology"/>
<keyword evidence="3" id="KW-0378">Hydrolase</keyword>
<name>A0ABV2B0L6_9GAMM</name>
<protein>
    <submittedName>
        <fullName evidence="6">Signal peptide peptidase SppA</fullName>
    </submittedName>
</protein>
<dbReference type="CDD" id="cd07023">
    <property type="entry name" value="S49_Sppa_N_C"/>
    <property type="match status" value="1"/>
</dbReference>
<dbReference type="EMBL" id="APND01000002">
    <property type="protein sequence ID" value="MES1929452.1"/>
    <property type="molecule type" value="Genomic_DNA"/>
</dbReference>
<evidence type="ECO:0000256" key="2">
    <source>
        <dbReference type="ARBA" id="ARBA00022670"/>
    </source>
</evidence>
<comment type="caution">
    <text evidence="6">The sequence shown here is derived from an EMBL/GenBank/DDBJ whole genome shotgun (WGS) entry which is preliminary data.</text>
</comment>
<keyword evidence="2" id="KW-0645">Protease</keyword>
<dbReference type="RefSeq" id="WP_353110939.1">
    <property type="nucleotide sequence ID" value="NZ_APND01000002.1"/>
</dbReference>
<dbReference type="Gene3D" id="3.90.226.10">
    <property type="entry name" value="2-enoyl-CoA Hydratase, Chain A, domain 1"/>
    <property type="match status" value="2"/>
</dbReference>
<dbReference type="InterPro" id="IPR002142">
    <property type="entry name" value="Peptidase_S49"/>
</dbReference>
<accession>A0ABV2B0L6</accession>
<comment type="similarity">
    <text evidence="1">Belongs to the peptidase S49 family.</text>
</comment>
<sequence length="336" mass="35250">MPHFAATLRTGLCATVLATALLGLAGCVVISPFGGHDDQLRETTVQGDGDSKILWLPISGFISDAPSRQAFGLVQQQSTLATVTRALDKAEKDDDIGAVVLRINSPGGTVSAADEIHARIQRYHETTGVPVIASFGGVAASGGYYVAMAADTVIAQPTSITGSIGVIIPSVNAKGLLDKLGVEDASYVSAEHKDIMSPLREASPQERRIVQDVIDSLFARFVSVVKAGRPNLDSNHLAEITDGRIFAADDAKRLGLIDRIGHIDDVLALARDKAGVDEARVIRYYRGRSAPRSILAEAATGSGMNFSAAGVPIDLSVDSNAGASQPLYLWQPPGAP</sequence>